<dbReference type="Gene3D" id="3.40.50.150">
    <property type="entry name" value="Vaccinia Virus protein VP39"/>
    <property type="match status" value="1"/>
</dbReference>
<proteinExistence type="predicted"/>
<dbReference type="CDD" id="cd02440">
    <property type="entry name" value="AdoMet_MTases"/>
    <property type="match status" value="1"/>
</dbReference>
<sequence>MHQNEIIDNNKNYWNENADSWFGTTALPTYGVKFVSEDDLHLFKDVSGKKVLEICCGSGHSLKYLADRNAAELWGVDLSHKQLENAENYLRENGYTAKLICSPMEAELNIPKDYFDYVYSIYGIGWTTDLQGTFNKIASFLKKDGIFIFSWHHTLNYCVAWSCSQRQDVIENDQLVFSKSYFDESYFTMPVHGREIVLCNRKISTYINALAKAGFAVEQMIELNDKQTMESVDDNSDKTKKAKMIPISVCFKARKL</sequence>
<dbReference type="Pfam" id="PF13649">
    <property type="entry name" value="Methyltransf_25"/>
    <property type="match status" value="1"/>
</dbReference>
<reference evidence="4 5" key="1">
    <citation type="submission" date="2016-10" db="EMBL/GenBank/DDBJ databases">
        <authorList>
            <person name="de Groot N.N."/>
        </authorList>
    </citation>
    <scope>NUCLEOTIDE SEQUENCE [LARGE SCALE GENOMIC DNA]</scope>
    <source>
        <strain evidence="4 5">DSM 1283</strain>
    </source>
</reference>
<dbReference type="SUPFAM" id="SSF53335">
    <property type="entry name" value="S-adenosyl-L-methionine-dependent methyltransferases"/>
    <property type="match status" value="1"/>
</dbReference>
<dbReference type="EMBL" id="FOWD01000034">
    <property type="protein sequence ID" value="SFO51260.1"/>
    <property type="molecule type" value="Genomic_DNA"/>
</dbReference>
<name>A0A1I5HTD2_9FIRM</name>
<dbReference type="GO" id="GO:0032259">
    <property type="term" value="P:methylation"/>
    <property type="evidence" value="ECO:0007669"/>
    <property type="project" value="UniProtKB-KW"/>
</dbReference>
<dbReference type="OrthoDB" id="9791837at2"/>
<dbReference type="STRING" id="1527.SAMN04489757_13414"/>
<keyword evidence="5" id="KW-1185">Reference proteome</keyword>
<dbReference type="Proteomes" id="UP000198806">
    <property type="component" value="Unassembled WGS sequence"/>
</dbReference>
<dbReference type="PANTHER" id="PTHR43861:SF1">
    <property type="entry name" value="TRANS-ACONITATE 2-METHYLTRANSFERASE"/>
    <property type="match status" value="1"/>
</dbReference>
<evidence type="ECO:0000313" key="5">
    <source>
        <dbReference type="Proteomes" id="UP000198806"/>
    </source>
</evidence>
<accession>A0A1I5HTD2</accession>
<evidence type="ECO:0000256" key="1">
    <source>
        <dbReference type="ARBA" id="ARBA00022603"/>
    </source>
</evidence>
<dbReference type="AlphaFoldDB" id="A0A1I5HTD2"/>
<dbReference type="InterPro" id="IPR029063">
    <property type="entry name" value="SAM-dependent_MTases_sf"/>
</dbReference>
<organism evidence="4 5">
    <name type="scientific">Anaerocolumna aminovalerica</name>
    <dbReference type="NCBI Taxonomy" id="1527"/>
    <lineage>
        <taxon>Bacteria</taxon>
        <taxon>Bacillati</taxon>
        <taxon>Bacillota</taxon>
        <taxon>Clostridia</taxon>
        <taxon>Lachnospirales</taxon>
        <taxon>Lachnospiraceae</taxon>
        <taxon>Anaerocolumna</taxon>
    </lineage>
</organism>
<dbReference type="InterPro" id="IPR041698">
    <property type="entry name" value="Methyltransf_25"/>
</dbReference>
<evidence type="ECO:0000313" key="4">
    <source>
        <dbReference type="EMBL" id="SFO51260.1"/>
    </source>
</evidence>
<evidence type="ECO:0000256" key="2">
    <source>
        <dbReference type="ARBA" id="ARBA00022679"/>
    </source>
</evidence>
<protein>
    <submittedName>
        <fullName evidence="4">Methyltransferase domain-containing protein</fullName>
    </submittedName>
</protein>
<keyword evidence="1 4" id="KW-0489">Methyltransferase</keyword>
<dbReference type="PANTHER" id="PTHR43861">
    <property type="entry name" value="TRANS-ACONITATE 2-METHYLTRANSFERASE-RELATED"/>
    <property type="match status" value="1"/>
</dbReference>
<gene>
    <name evidence="4" type="ORF">SAMN04489757_13414</name>
</gene>
<keyword evidence="2 4" id="KW-0808">Transferase</keyword>
<evidence type="ECO:0000259" key="3">
    <source>
        <dbReference type="Pfam" id="PF13649"/>
    </source>
</evidence>
<dbReference type="RefSeq" id="WP_091687829.1">
    <property type="nucleotide sequence ID" value="NZ_BAABFM010000025.1"/>
</dbReference>
<feature type="domain" description="Methyltransferase" evidence="3">
    <location>
        <begin position="51"/>
        <end position="145"/>
    </location>
</feature>
<dbReference type="GO" id="GO:0008168">
    <property type="term" value="F:methyltransferase activity"/>
    <property type="evidence" value="ECO:0007669"/>
    <property type="project" value="UniProtKB-KW"/>
</dbReference>